<evidence type="ECO:0000256" key="5">
    <source>
        <dbReference type="ARBA" id="ARBA00022692"/>
    </source>
</evidence>
<feature type="transmembrane region" description="Helical" evidence="8">
    <location>
        <begin position="282"/>
        <end position="305"/>
    </location>
</feature>
<feature type="transmembrane region" description="Helical" evidence="8">
    <location>
        <begin position="258"/>
        <end position="275"/>
    </location>
</feature>
<dbReference type="Pfam" id="PF01594">
    <property type="entry name" value="AI-2E_transport"/>
    <property type="match status" value="1"/>
</dbReference>
<accession>A0A850R374</accession>
<comment type="similarity">
    <text evidence="2">Belongs to the autoinducer-2 exporter (AI-2E) (TC 2.A.86) family.</text>
</comment>
<gene>
    <name evidence="9" type="ORF">HU830_06530</name>
</gene>
<feature type="transmembrane region" description="Helical" evidence="8">
    <location>
        <begin position="231"/>
        <end position="252"/>
    </location>
</feature>
<keyword evidence="4" id="KW-1003">Cell membrane</keyword>
<feature type="transmembrane region" description="Helical" evidence="8">
    <location>
        <begin position="325"/>
        <end position="356"/>
    </location>
</feature>
<comment type="caution">
    <text evidence="9">The sequence shown here is derived from an EMBL/GenBank/DDBJ whole genome shotgun (WGS) entry which is preliminary data.</text>
</comment>
<dbReference type="AlphaFoldDB" id="A0A850R374"/>
<keyword evidence="6 8" id="KW-1133">Transmembrane helix</keyword>
<sequence length="392" mass="43912">MPKRRHTWFTQWFLDNKLTVVLLNILLLLLIIALFLKVRAVFTPVGQILGIVFPPLVVAGILYYLINPVINWSESHFRIPRIWSISVVFVLVIGILTWIVVSLIPIVQSQINSIINNLPDYWHSFQRALTKLNANPYFQRLHLDQSLSVSKVTKSLSHSFNGVLGTALGNLTSAVTVISNLVMIVLTAPFVLFFLLKDDRKIQPKIIKYVPDRLKVSTAATLSEINRSLSLYIRGQLTVGFWVAVMFAVGYLIGQMPYALLLGIIAGICNLIPYVGSALGLIPALIIALLYGHGLIWIVILVFLVEQTIETRVVSPLVMGNKMNMHPVTTIFVLLVAGGMFGLLGVIFGIPAYAILKILISKTFAWFRHNSIWYQDDSEFLAELPQVKKPNK</sequence>
<evidence type="ECO:0000256" key="3">
    <source>
        <dbReference type="ARBA" id="ARBA00022448"/>
    </source>
</evidence>
<evidence type="ECO:0000256" key="1">
    <source>
        <dbReference type="ARBA" id="ARBA00004651"/>
    </source>
</evidence>
<keyword evidence="10" id="KW-1185">Reference proteome</keyword>
<evidence type="ECO:0000256" key="4">
    <source>
        <dbReference type="ARBA" id="ARBA00022475"/>
    </source>
</evidence>
<organism evidence="9 10">
    <name type="scientific">Bombilactobacillus apium</name>
    <dbReference type="NCBI Taxonomy" id="2675299"/>
    <lineage>
        <taxon>Bacteria</taxon>
        <taxon>Bacillati</taxon>
        <taxon>Bacillota</taxon>
        <taxon>Bacilli</taxon>
        <taxon>Lactobacillales</taxon>
        <taxon>Lactobacillaceae</taxon>
        <taxon>Bombilactobacillus</taxon>
    </lineage>
</organism>
<dbReference type="InterPro" id="IPR002549">
    <property type="entry name" value="AI-2E-like"/>
</dbReference>
<dbReference type="RefSeq" id="WP_176942964.1">
    <property type="nucleotide sequence ID" value="NZ_JABZEC010000005.1"/>
</dbReference>
<dbReference type="Proteomes" id="UP000563523">
    <property type="component" value="Unassembled WGS sequence"/>
</dbReference>
<evidence type="ECO:0000256" key="8">
    <source>
        <dbReference type="SAM" id="Phobius"/>
    </source>
</evidence>
<keyword evidence="5 8" id="KW-0812">Transmembrane</keyword>
<evidence type="ECO:0000256" key="6">
    <source>
        <dbReference type="ARBA" id="ARBA00022989"/>
    </source>
</evidence>
<feature type="transmembrane region" description="Helical" evidence="8">
    <location>
        <begin position="21"/>
        <end position="42"/>
    </location>
</feature>
<dbReference type="GO" id="GO:0055085">
    <property type="term" value="P:transmembrane transport"/>
    <property type="evidence" value="ECO:0007669"/>
    <property type="project" value="TreeGrafter"/>
</dbReference>
<dbReference type="EMBL" id="JABZEC010000005">
    <property type="protein sequence ID" value="NVY96810.1"/>
    <property type="molecule type" value="Genomic_DNA"/>
</dbReference>
<evidence type="ECO:0000256" key="7">
    <source>
        <dbReference type="ARBA" id="ARBA00023136"/>
    </source>
</evidence>
<dbReference type="GO" id="GO:0005886">
    <property type="term" value="C:plasma membrane"/>
    <property type="evidence" value="ECO:0007669"/>
    <property type="project" value="UniProtKB-SubCell"/>
</dbReference>
<feature type="transmembrane region" description="Helical" evidence="8">
    <location>
        <begin position="174"/>
        <end position="196"/>
    </location>
</feature>
<protein>
    <submittedName>
        <fullName evidence="9">AI-2E family transporter</fullName>
    </submittedName>
</protein>
<evidence type="ECO:0000313" key="10">
    <source>
        <dbReference type="Proteomes" id="UP000563523"/>
    </source>
</evidence>
<proteinExistence type="inferred from homology"/>
<feature type="transmembrane region" description="Helical" evidence="8">
    <location>
        <begin position="82"/>
        <end position="107"/>
    </location>
</feature>
<evidence type="ECO:0000313" key="9">
    <source>
        <dbReference type="EMBL" id="NVY96810.1"/>
    </source>
</evidence>
<keyword evidence="3" id="KW-0813">Transport</keyword>
<comment type="subcellular location">
    <subcellularLocation>
        <location evidence="1">Cell membrane</location>
        <topology evidence="1">Multi-pass membrane protein</topology>
    </subcellularLocation>
</comment>
<keyword evidence="7 8" id="KW-0472">Membrane</keyword>
<dbReference type="PANTHER" id="PTHR21716">
    <property type="entry name" value="TRANSMEMBRANE PROTEIN"/>
    <property type="match status" value="1"/>
</dbReference>
<feature type="transmembrane region" description="Helical" evidence="8">
    <location>
        <begin position="48"/>
        <end position="70"/>
    </location>
</feature>
<evidence type="ECO:0000256" key="2">
    <source>
        <dbReference type="ARBA" id="ARBA00009773"/>
    </source>
</evidence>
<name>A0A850R374_9LACO</name>
<reference evidence="9 10" key="1">
    <citation type="submission" date="2020-06" db="EMBL/GenBank/DDBJ databases">
        <authorList>
            <person name="Kang J."/>
        </authorList>
    </citation>
    <scope>NUCLEOTIDE SEQUENCE [LARGE SCALE GENOMIC DNA]</scope>
    <source>
        <strain evidence="9 10">DCY120</strain>
    </source>
</reference>
<dbReference type="PANTHER" id="PTHR21716:SF53">
    <property type="entry name" value="PERMEASE PERM-RELATED"/>
    <property type="match status" value="1"/>
</dbReference>